<evidence type="ECO:0000313" key="3">
    <source>
        <dbReference type="Proteomes" id="UP000601435"/>
    </source>
</evidence>
<reference evidence="2" key="1">
    <citation type="submission" date="2021-02" db="EMBL/GenBank/DDBJ databases">
        <authorList>
            <person name="Dougan E. K."/>
            <person name="Rhodes N."/>
            <person name="Thang M."/>
            <person name="Chan C."/>
        </authorList>
    </citation>
    <scope>NUCLEOTIDE SEQUENCE</scope>
</reference>
<gene>
    <name evidence="2" type="ORF">SNEC2469_LOCUS4332</name>
</gene>
<name>A0A812L386_9DINO</name>
<feature type="region of interest" description="Disordered" evidence="1">
    <location>
        <begin position="61"/>
        <end position="85"/>
    </location>
</feature>
<accession>A0A812L386</accession>
<organism evidence="2 3">
    <name type="scientific">Symbiodinium necroappetens</name>
    <dbReference type="NCBI Taxonomy" id="1628268"/>
    <lineage>
        <taxon>Eukaryota</taxon>
        <taxon>Sar</taxon>
        <taxon>Alveolata</taxon>
        <taxon>Dinophyceae</taxon>
        <taxon>Suessiales</taxon>
        <taxon>Symbiodiniaceae</taxon>
        <taxon>Symbiodinium</taxon>
    </lineage>
</organism>
<evidence type="ECO:0000313" key="2">
    <source>
        <dbReference type="EMBL" id="CAE7240812.1"/>
    </source>
</evidence>
<protein>
    <submittedName>
        <fullName evidence="2">Uncharacterized protein</fullName>
    </submittedName>
</protein>
<proteinExistence type="predicted"/>
<comment type="caution">
    <text evidence="2">The sequence shown here is derived from an EMBL/GenBank/DDBJ whole genome shotgun (WGS) entry which is preliminary data.</text>
</comment>
<keyword evidence="3" id="KW-1185">Reference proteome</keyword>
<dbReference type="EMBL" id="CAJNJA010008828">
    <property type="protein sequence ID" value="CAE7240812.1"/>
    <property type="molecule type" value="Genomic_DNA"/>
</dbReference>
<dbReference type="AlphaFoldDB" id="A0A812L386"/>
<dbReference type="Proteomes" id="UP000601435">
    <property type="component" value="Unassembled WGS sequence"/>
</dbReference>
<evidence type="ECO:0000256" key="1">
    <source>
        <dbReference type="SAM" id="MobiDB-lite"/>
    </source>
</evidence>
<sequence length="85" mass="9757">MGDFVYPRHGCIQELMLKEAAWTAKFIRRQREEEAEERALQQQRSKWEQQAEDTIVKFLNSPSSTLPKAKRVATPAAETHNGASK</sequence>
<dbReference type="OrthoDB" id="10639878at2759"/>